<feature type="compositionally biased region" description="Polar residues" evidence="1">
    <location>
        <begin position="116"/>
        <end position="161"/>
    </location>
</feature>
<comment type="caution">
    <text evidence="2">The sequence shown here is derived from an EMBL/GenBank/DDBJ whole genome shotgun (WGS) entry which is preliminary data.</text>
</comment>
<accession>A0ABU6ZT65</accession>
<name>A0ABU6ZT65_9FABA</name>
<evidence type="ECO:0000313" key="3">
    <source>
        <dbReference type="Proteomes" id="UP001341840"/>
    </source>
</evidence>
<proteinExistence type="predicted"/>
<dbReference type="EMBL" id="JASCZI010273634">
    <property type="protein sequence ID" value="MED6225137.1"/>
    <property type="molecule type" value="Genomic_DNA"/>
</dbReference>
<sequence>MIDASSGGALMNKTPEETWELIETMADNNQHFKTRATTVTKGIFEVAPSESAGLANSPILPSKCQPNIAAYARVTPITPMNVHNFKKITLLQPFTIFMKHHHPKINHIRHNLKGSGITNQTDGTPLNNSNQLNTANQPQNSQNQRYKPLHTRQTYPTNFPINTLVEE</sequence>
<keyword evidence="3" id="KW-1185">Reference proteome</keyword>
<reference evidence="2 3" key="1">
    <citation type="journal article" date="2023" name="Plants (Basel)">
        <title>Bridging the Gap: Combining Genomics and Transcriptomics Approaches to Understand Stylosanthes scabra, an Orphan Legume from the Brazilian Caatinga.</title>
        <authorList>
            <person name="Ferreira-Neto J.R.C."/>
            <person name="da Silva M.D."/>
            <person name="Binneck E."/>
            <person name="de Melo N.F."/>
            <person name="da Silva R.H."/>
            <person name="de Melo A.L.T.M."/>
            <person name="Pandolfi V."/>
            <person name="Bustamante F.O."/>
            <person name="Brasileiro-Vidal A.C."/>
            <person name="Benko-Iseppon A.M."/>
        </authorList>
    </citation>
    <scope>NUCLEOTIDE SEQUENCE [LARGE SCALE GENOMIC DNA]</scope>
    <source>
        <tissue evidence="2">Leaves</tissue>
    </source>
</reference>
<evidence type="ECO:0000256" key="1">
    <source>
        <dbReference type="SAM" id="MobiDB-lite"/>
    </source>
</evidence>
<gene>
    <name evidence="2" type="ORF">PIB30_090774</name>
</gene>
<dbReference type="Proteomes" id="UP001341840">
    <property type="component" value="Unassembled WGS sequence"/>
</dbReference>
<organism evidence="2 3">
    <name type="scientific">Stylosanthes scabra</name>
    <dbReference type="NCBI Taxonomy" id="79078"/>
    <lineage>
        <taxon>Eukaryota</taxon>
        <taxon>Viridiplantae</taxon>
        <taxon>Streptophyta</taxon>
        <taxon>Embryophyta</taxon>
        <taxon>Tracheophyta</taxon>
        <taxon>Spermatophyta</taxon>
        <taxon>Magnoliopsida</taxon>
        <taxon>eudicotyledons</taxon>
        <taxon>Gunneridae</taxon>
        <taxon>Pentapetalae</taxon>
        <taxon>rosids</taxon>
        <taxon>fabids</taxon>
        <taxon>Fabales</taxon>
        <taxon>Fabaceae</taxon>
        <taxon>Papilionoideae</taxon>
        <taxon>50 kb inversion clade</taxon>
        <taxon>dalbergioids sensu lato</taxon>
        <taxon>Dalbergieae</taxon>
        <taxon>Pterocarpus clade</taxon>
        <taxon>Stylosanthes</taxon>
    </lineage>
</organism>
<evidence type="ECO:0000313" key="2">
    <source>
        <dbReference type="EMBL" id="MED6225137.1"/>
    </source>
</evidence>
<feature type="region of interest" description="Disordered" evidence="1">
    <location>
        <begin position="113"/>
        <end position="167"/>
    </location>
</feature>
<protein>
    <submittedName>
        <fullName evidence="2">Uncharacterized protein</fullName>
    </submittedName>
</protein>